<protein>
    <recommendedName>
        <fullName evidence="10">E3 ubiquitin-protein ligase</fullName>
        <ecNumber evidence="10">2.3.2.27</ecNumber>
    </recommendedName>
</protein>
<comment type="catalytic activity">
    <reaction evidence="1 10">
        <text>S-ubiquitinyl-[E2 ubiquitin-conjugating enzyme]-L-cysteine + [acceptor protein]-L-lysine = [E2 ubiquitin-conjugating enzyme]-L-cysteine + N(6)-ubiquitinyl-[acceptor protein]-L-lysine.</text>
        <dbReference type="EC" id="2.3.2.27"/>
    </reaction>
</comment>
<evidence type="ECO:0000313" key="12">
    <source>
        <dbReference type="Proteomes" id="UP000504635"/>
    </source>
</evidence>
<proteinExistence type="inferred from homology"/>
<evidence type="ECO:0000256" key="10">
    <source>
        <dbReference type="RuleBase" id="RU366018"/>
    </source>
</evidence>
<accession>A0A6J2Y4S5</accession>
<evidence type="ECO:0000256" key="7">
    <source>
        <dbReference type="ARBA" id="ARBA00022833"/>
    </source>
</evidence>
<sequence length="602" mass="68677">MASTSNFEAKVLMSKGKRATAAYVRADCAAKRNPEHLKEVLDNLLNPAKRIDEWETIDWCKWLMAGGRTPDEFASTVRAYDNATTCGLVWTPNFVAYRCRTCGISPCMSLCTECFKKGNHHRHDFNMFLSQAGGACDCGDTSVMKETGFCDRHGPNKTSSKGNAPSDLMCVAEAMMPRIILRLIQHLRENSKENSPDMHKGAIQQADSFISMLLDFNNMGGLMRRVMTTALTNPTKYKSLNEIPDSIETEYAQYFLELKRIYEEALKSLPNPEPCEELKDCAPLQENLVHKTFLEELVFWTVKFEFPQKVVCLLLNMLPDQDYKEALTRAFVLHYSRISIMLENSADPDTLSNRVVHVSVQLFSNESLALRMTEQLNLLHVMVVSLKSMMSKILIQNTLHYANENCHYVVDCAKPVMKDHCYWPLVSDLNNVLSHRPVALKFMADDTLLQMWFAFLAMFQGMNVNQRELNEHIEFEPNTYYAAFSAELEASAYPMWALVTHLTDESTAPLTRRVLSACLREWYEWLDVTNYRGPIVEDSMQVSFHLPLHRYLAVFLCQGVAKQGIRVEEVLPSSDPILTLLIMHPLRVQVSFFLKILIVASL</sequence>
<keyword evidence="4 10" id="KW-0479">Metal-binding</keyword>
<dbReference type="GeneID" id="115884383"/>
<dbReference type="InParanoid" id="A0A6J2Y4S5"/>
<dbReference type="GO" id="GO:0008270">
    <property type="term" value="F:zinc ion binding"/>
    <property type="evidence" value="ECO:0007669"/>
    <property type="project" value="UniProtKB-UniRule"/>
</dbReference>
<evidence type="ECO:0000256" key="1">
    <source>
        <dbReference type="ARBA" id="ARBA00000900"/>
    </source>
</evidence>
<dbReference type="Gene3D" id="2.10.110.30">
    <property type="match status" value="1"/>
</dbReference>
<dbReference type="AlphaFoldDB" id="A0A6J2Y4S5"/>
<evidence type="ECO:0000256" key="4">
    <source>
        <dbReference type="ARBA" id="ARBA00022723"/>
    </source>
</evidence>
<feature type="domain" description="UBR-type" evidence="11">
    <location>
        <begin position="84"/>
        <end position="155"/>
    </location>
</feature>
<evidence type="ECO:0000259" key="11">
    <source>
        <dbReference type="PROSITE" id="PS51157"/>
    </source>
</evidence>
<name>A0A6J2Y4S5_SITOR</name>
<comment type="pathway">
    <text evidence="2 10">Protein modification; protein ubiquitination.</text>
</comment>
<dbReference type="GO" id="GO:0016567">
    <property type="term" value="P:protein ubiquitination"/>
    <property type="evidence" value="ECO:0007669"/>
    <property type="project" value="UniProtKB-UniRule"/>
</dbReference>
<comment type="function">
    <text evidence="10">Ubiquitin ligase protein which is a component of the N-end rule pathway. Recognizes and binds to proteins bearing specific N-terminal residues that are destabilizing according to the N-end rule, leading to their ubiquitination and subsequent degradation.</text>
</comment>
<keyword evidence="12" id="KW-1185">Reference proteome</keyword>
<evidence type="ECO:0000256" key="9">
    <source>
        <dbReference type="PROSITE-ProRule" id="PRU00508"/>
    </source>
</evidence>
<dbReference type="GO" id="GO:0071596">
    <property type="term" value="P:ubiquitin-dependent protein catabolic process via the N-end rule pathway"/>
    <property type="evidence" value="ECO:0007669"/>
    <property type="project" value="UniProtKB-UniRule"/>
</dbReference>
<comment type="similarity">
    <text evidence="8 10">Belongs to the E3 ubiquitin-protein ligase UBR1-like family.</text>
</comment>
<dbReference type="RefSeq" id="XP_030758803.1">
    <property type="nucleotide sequence ID" value="XM_030902943.1"/>
</dbReference>
<feature type="zinc finger region" description="UBR-type" evidence="9">
    <location>
        <begin position="84"/>
        <end position="155"/>
    </location>
</feature>
<keyword evidence="3 10" id="KW-0808">Transferase</keyword>
<dbReference type="GO" id="GO:0000151">
    <property type="term" value="C:ubiquitin ligase complex"/>
    <property type="evidence" value="ECO:0007669"/>
    <property type="project" value="TreeGrafter"/>
</dbReference>
<dbReference type="EC" id="2.3.2.27" evidence="10"/>
<dbReference type="CDD" id="cd19673">
    <property type="entry name" value="UBR-box_UBR3"/>
    <property type="match status" value="1"/>
</dbReference>
<reference evidence="13" key="1">
    <citation type="submission" date="2025-08" db="UniProtKB">
        <authorList>
            <consortium name="RefSeq"/>
        </authorList>
    </citation>
    <scope>IDENTIFICATION</scope>
    <source>
        <tissue evidence="13">Gonads</tissue>
    </source>
</reference>
<dbReference type="SMART" id="SM00396">
    <property type="entry name" value="ZnF_UBR1"/>
    <property type="match status" value="1"/>
</dbReference>
<evidence type="ECO:0000256" key="5">
    <source>
        <dbReference type="ARBA" id="ARBA00022771"/>
    </source>
</evidence>
<dbReference type="KEGG" id="soy:115884383"/>
<dbReference type="UniPathway" id="UPA00143"/>
<organism evidence="12 13">
    <name type="scientific">Sitophilus oryzae</name>
    <name type="common">Rice weevil</name>
    <name type="synonym">Curculio oryzae</name>
    <dbReference type="NCBI Taxonomy" id="7048"/>
    <lineage>
        <taxon>Eukaryota</taxon>
        <taxon>Metazoa</taxon>
        <taxon>Ecdysozoa</taxon>
        <taxon>Arthropoda</taxon>
        <taxon>Hexapoda</taxon>
        <taxon>Insecta</taxon>
        <taxon>Pterygota</taxon>
        <taxon>Neoptera</taxon>
        <taxon>Endopterygota</taxon>
        <taxon>Coleoptera</taxon>
        <taxon>Polyphaga</taxon>
        <taxon>Cucujiformia</taxon>
        <taxon>Curculionidae</taxon>
        <taxon>Dryophthorinae</taxon>
        <taxon>Sitophilus</taxon>
    </lineage>
</organism>
<keyword evidence="5 10" id="KW-0863">Zinc-finger</keyword>
<evidence type="ECO:0000256" key="8">
    <source>
        <dbReference type="ARBA" id="ARBA00046341"/>
    </source>
</evidence>
<dbReference type="Pfam" id="PF02207">
    <property type="entry name" value="zf-UBR"/>
    <property type="match status" value="1"/>
</dbReference>
<dbReference type="GO" id="GO:0061630">
    <property type="term" value="F:ubiquitin protein ligase activity"/>
    <property type="evidence" value="ECO:0007669"/>
    <property type="project" value="UniProtKB-UniRule"/>
</dbReference>
<dbReference type="PANTHER" id="PTHR21497">
    <property type="entry name" value="UBIQUITIN LIGASE E3 ALPHA-RELATED"/>
    <property type="match status" value="1"/>
</dbReference>
<dbReference type="PROSITE" id="PS51157">
    <property type="entry name" value="ZF_UBR"/>
    <property type="match status" value="1"/>
</dbReference>
<dbReference type="InterPro" id="IPR039164">
    <property type="entry name" value="UBR1-like"/>
</dbReference>
<dbReference type="OrthoDB" id="15304at2759"/>
<keyword evidence="6 10" id="KW-0833">Ubl conjugation pathway</keyword>
<dbReference type="GO" id="GO:0005737">
    <property type="term" value="C:cytoplasm"/>
    <property type="evidence" value="ECO:0007669"/>
    <property type="project" value="TreeGrafter"/>
</dbReference>
<dbReference type="Proteomes" id="UP000504635">
    <property type="component" value="Unplaced"/>
</dbReference>
<evidence type="ECO:0000313" key="13">
    <source>
        <dbReference type="RefSeq" id="XP_030758803.1"/>
    </source>
</evidence>
<dbReference type="FunFam" id="2.10.110.30:FF:000002">
    <property type="entry name" value="Putative e3 ubiquitin-protein ligase ubr3"/>
    <property type="match status" value="1"/>
</dbReference>
<evidence type="ECO:0000256" key="3">
    <source>
        <dbReference type="ARBA" id="ARBA00022679"/>
    </source>
</evidence>
<gene>
    <name evidence="13" type="primary">LOC115884383</name>
</gene>
<evidence type="ECO:0000256" key="6">
    <source>
        <dbReference type="ARBA" id="ARBA00022786"/>
    </source>
</evidence>
<dbReference type="PANTHER" id="PTHR21497:SF39">
    <property type="entry name" value="E3 UBIQUITIN-PROTEIN LIGASE UBR3"/>
    <property type="match status" value="1"/>
</dbReference>
<dbReference type="InterPro" id="IPR003126">
    <property type="entry name" value="Znf_UBR"/>
</dbReference>
<evidence type="ECO:0000256" key="2">
    <source>
        <dbReference type="ARBA" id="ARBA00004906"/>
    </source>
</evidence>
<keyword evidence="7 10" id="KW-0862">Zinc</keyword>